<dbReference type="PANTHER" id="PTHR43471">
    <property type="entry name" value="ABC TRANSPORTER PERMEASE"/>
    <property type="match status" value="1"/>
</dbReference>
<name>A0A074KWC9_9BACT</name>
<keyword evidence="3" id="KW-1185">Reference proteome</keyword>
<dbReference type="eggNOG" id="COG1277">
    <property type="taxonomic scope" value="Bacteria"/>
</dbReference>
<evidence type="ECO:0000256" key="1">
    <source>
        <dbReference type="SAM" id="Phobius"/>
    </source>
</evidence>
<gene>
    <name evidence="2" type="ORF">EL17_20595</name>
</gene>
<dbReference type="GO" id="GO:0005886">
    <property type="term" value="C:plasma membrane"/>
    <property type="evidence" value="ECO:0007669"/>
    <property type="project" value="UniProtKB-SubCell"/>
</dbReference>
<feature type="transmembrane region" description="Helical" evidence="1">
    <location>
        <begin position="20"/>
        <end position="41"/>
    </location>
</feature>
<evidence type="ECO:0008006" key="4">
    <source>
        <dbReference type="Google" id="ProtNLM"/>
    </source>
</evidence>
<feature type="transmembrane region" description="Helical" evidence="1">
    <location>
        <begin position="210"/>
        <end position="237"/>
    </location>
</feature>
<dbReference type="EMBL" id="JMIH01000034">
    <property type="protein sequence ID" value="KEO71918.1"/>
    <property type="molecule type" value="Genomic_DNA"/>
</dbReference>
<dbReference type="OrthoDB" id="184009at2"/>
<dbReference type="Proteomes" id="UP000027821">
    <property type="component" value="Unassembled WGS sequence"/>
</dbReference>
<reference evidence="2 3" key="1">
    <citation type="submission" date="2014-04" db="EMBL/GenBank/DDBJ databases">
        <title>Characterization and application of a salt tolerant electro-active bacterium.</title>
        <authorList>
            <person name="Yang L."/>
            <person name="Wei S."/>
            <person name="Tay Q.X.M."/>
        </authorList>
    </citation>
    <scope>NUCLEOTIDE SEQUENCE [LARGE SCALE GENOMIC DNA]</scope>
    <source>
        <strain evidence="2 3">LY1</strain>
    </source>
</reference>
<proteinExistence type="predicted"/>
<dbReference type="Pfam" id="PF12679">
    <property type="entry name" value="ABC2_membrane_2"/>
    <property type="match status" value="1"/>
</dbReference>
<comment type="caution">
    <text evidence="2">The sequence shown here is derived from an EMBL/GenBank/DDBJ whole genome shotgun (WGS) entry which is preliminary data.</text>
</comment>
<evidence type="ECO:0000313" key="2">
    <source>
        <dbReference type="EMBL" id="KEO71918.1"/>
    </source>
</evidence>
<dbReference type="GO" id="GO:0140359">
    <property type="term" value="F:ABC-type transporter activity"/>
    <property type="evidence" value="ECO:0007669"/>
    <property type="project" value="InterPro"/>
</dbReference>
<feature type="transmembrane region" description="Helical" evidence="1">
    <location>
        <begin position="126"/>
        <end position="148"/>
    </location>
</feature>
<sequence length="464" mass="52644">MILLIFRKEFNEIFFSKRFLIIVIGVAVLWFFALFNGIGYYQGSNSSAQQVQNETYQQWLDQGDKNPHSAAHYGFYIAKPIPLLAVIDKGANDFLGNVVWIEAHNQNEVKNPAATDAGSLLRMGQLTIGFVLQFIIPLMIILLCYNLFTKEKENGTIKLLLSTRANLIDLFMGKFLASMLSLWMMLLPLLAFSMLLMYQQDFSESWSLEIIPSMVYFVLGLFLLYTLLIAICISVSLKVNSSSIALVILAGFWLCGVFLVPRFASVLAEQVYPAPTSFAFEQQITDMRLKGIDGHGPVNEDLLKETLDQYGVDSIEDLPVNFAAISLQASEESDAAIYDIVYTELFIQFRQQEKFLSYMGILSPFQTFRNISMALSGTDMQTHLDFAEHAEKHRRAIQKTINDFYLSHDTGSDDLWHSVGLLNYTSPDIYQRLHMAQLDVVVLITWLLLGLGFTYYSVKTFKIV</sequence>
<organism evidence="2 3">
    <name type="scientific">Anditalea andensis</name>
    <dbReference type="NCBI Taxonomy" id="1048983"/>
    <lineage>
        <taxon>Bacteria</taxon>
        <taxon>Pseudomonadati</taxon>
        <taxon>Bacteroidota</taxon>
        <taxon>Cytophagia</taxon>
        <taxon>Cytophagales</taxon>
        <taxon>Cytophagaceae</taxon>
        <taxon>Anditalea</taxon>
    </lineage>
</organism>
<keyword evidence="1" id="KW-0472">Membrane</keyword>
<protein>
    <recommendedName>
        <fullName evidence="4">ABC transporter permease</fullName>
    </recommendedName>
</protein>
<dbReference type="STRING" id="1048983.EL17_20595"/>
<keyword evidence="1" id="KW-0812">Transmembrane</keyword>
<feature type="transmembrane region" description="Helical" evidence="1">
    <location>
        <begin position="175"/>
        <end position="198"/>
    </location>
</feature>
<dbReference type="PANTHER" id="PTHR43471:SF1">
    <property type="entry name" value="ABC TRANSPORTER PERMEASE PROTEIN NOSY-RELATED"/>
    <property type="match status" value="1"/>
</dbReference>
<evidence type="ECO:0000313" key="3">
    <source>
        <dbReference type="Proteomes" id="UP000027821"/>
    </source>
</evidence>
<feature type="transmembrane region" description="Helical" evidence="1">
    <location>
        <begin position="244"/>
        <end position="264"/>
    </location>
</feature>
<keyword evidence="1" id="KW-1133">Transmembrane helix</keyword>
<accession>A0A074KWC9</accession>
<feature type="transmembrane region" description="Helical" evidence="1">
    <location>
        <begin position="440"/>
        <end position="458"/>
    </location>
</feature>
<dbReference type="RefSeq" id="WP_035078915.1">
    <property type="nucleotide sequence ID" value="NZ_JMIH01000034.1"/>
</dbReference>
<dbReference type="AlphaFoldDB" id="A0A074KWC9"/>